<reference evidence="1 2" key="1">
    <citation type="journal article" date="2016" name="Nat. Commun.">
        <title>Thousands of microbial genomes shed light on interconnected biogeochemical processes in an aquifer system.</title>
        <authorList>
            <person name="Anantharaman K."/>
            <person name="Brown C.T."/>
            <person name="Hug L.A."/>
            <person name="Sharon I."/>
            <person name="Castelle C.J."/>
            <person name="Probst A.J."/>
            <person name="Thomas B.C."/>
            <person name="Singh A."/>
            <person name="Wilkins M.J."/>
            <person name="Karaoz U."/>
            <person name="Brodie E.L."/>
            <person name="Williams K.H."/>
            <person name="Hubbard S.S."/>
            <person name="Banfield J.F."/>
        </authorList>
    </citation>
    <scope>NUCLEOTIDE SEQUENCE [LARGE SCALE GENOMIC DNA]</scope>
</reference>
<organism evidence="1 2">
    <name type="scientific">Candidatus Andersenbacteria bacterium RIFCSPHIGHO2_12_FULL_45_11</name>
    <dbReference type="NCBI Taxonomy" id="1797281"/>
    <lineage>
        <taxon>Bacteria</taxon>
        <taxon>Candidatus Anderseniibacteriota</taxon>
    </lineage>
</organism>
<gene>
    <name evidence="1" type="ORF">A3D99_05290</name>
</gene>
<proteinExistence type="predicted"/>
<dbReference type="AlphaFoldDB" id="A0A1G1X3Z2"/>
<protein>
    <submittedName>
        <fullName evidence="1">Uncharacterized protein</fullName>
    </submittedName>
</protein>
<dbReference type="EMBL" id="MHHR01000011">
    <property type="protein sequence ID" value="OGY34719.1"/>
    <property type="molecule type" value="Genomic_DNA"/>
</dbReference>
<dbReference type="Proteomes" id="UP000177528">
    <property type="component" value="Unassembled WGS sequence"/>
</dbReference>
<comment type="caution">
    <text evidence="1">The sequence shown here is derived from an EMBL/GenBank/DDBJ whole genome shotgun (WGS) entry which is preliminary data.</text>
</comment>
<name>A0A1G1X3Z2_9BACT</name>
<evidence type="ECO:0000313" key="2">
    <source>
        <dbReference type="Proteomes" id="UP000177528"/>
    </source>
</evidence>
<sequence>METASPQRMTIIILGAVLLAAVAVGAVIYFTPTLNVGPETAVVSEDQGSAVSRDEVATSGFDTAVLSQPNYTSLDATLFARGLLPVQPPATAGKPNPFQ</sequence>
<accession>A0A1G1X3Z2</accession>
<evidence type="ECO:0000313" key="1">
    <source>
        <dbReference type="EMBL" id="OGY34719.1"/>
    </source>
</evidence>